<reference evidence="4 5" key="1">
    <citation type="submission" date="2023-03" db="EMBL/GenBank/DDBJ databases">
        <title>Complete genome sequences of several Auritidibacter ignavus strains isolated from ear infections.</title>
        <authorList>
            <person name="Baehr T."/>
            <person name="Baumhoegger A.M."/>
        </authorList>
    </citation>
    <scope>NUCLEOTIDE SEQUENCE [LARGE SCALE GENOMIC DNA]</scope>
    <source>
        <strain evidence="4 5">BABAE-6</strain>
    </source>
</reference>
<dbReference type="SUPFAM" id="SSF48403">
    <property type="entry name" value="Ankyrin repeat"/>
    <property type="match status" value="1"/>
</dbReference>
<protein>
    <submittedName>
        <fullName evidence="4">Ankyrin repeat domain-containing protein</fullName>
    </submittedName>
</protein>
<dbReference type="PANTHER" id="PTHR24171:SF8">
    <property type="entry name" value="BRCA1-ASSOCIATED RING DOMAIN PROTEIN 1"/>
    <property type="match status" value="1"/>
</dbReference>
<dbReference type="GeneID" id="83695202"/>
<dbReference type="SMART" id="SM00248">
    <property type="entry name" value="ANK"/>
    <property type="match status" value="3"/>
</dbReference>
<gene>
    <name evidence="4" type="ORF">QDX21_04295</name>
</gene>
<dbReference type="AlphaFoldDB" id="A0AAJ6DCU3"/>
<sequence length="145" mass="15600">MADSATPTPEHSGPEPQLSDEQIEFLHTLFDAAREGKVQMLSSAIDQGIPVNLANANGDTFLILATYRNQPEVVSALLERGADVNATNQRGQSALTCAVFLQDKGLVQQLLEAGADPELGAQSARATVEFMDLPAMKDVLDQHQR</sequence>
<proteinExistence type="predicted"/>
<evidence type="ECO:0000313" key="5">
    <source>
        <dbReference type="Proteomes" id="UP001224674"/>
    </source>
</evidence>
<name>A0AAJ6DCU3_9MICC</name>
<dbReference type="RefSeq" id="WP_110099535.1">
    <property type="nucleotide sequence ID" value="NZ_CP122561.1"/>
</dbReference>
<feature type="repeat" description="ANK" evidence="3">
    <location>
        <begin position="57"/>
        <end position="89"/>
    </location>
</feature>
<evidence type="ECO:0000313" key="4">
    <source>
        <dbReference type="EMBL" id="WGH94020.1"/>
    </source>
</evidence>
<dbReference type="PROSITE" id="PS50088">
    <property type="entry name" value="ANK_REPEAT"/>
    <property type="match status" value="1"/>
</dbReference>
<organism evidence="4 5">
    <name type="scientific">Auritidibacter ignavus</name>
    <dbReference type="NCBI Taxonomy" id="678932"/>
    <lineage>
        <taxon>Bacteria</taxon>
        <taxon>Bacillati</taxon>
        <taxon>Actinomycetota</taxon>
        <taxon>Actinomycetes</taxon>
        <taxon>Micrococcales</taxon>
        <taxon>Micrococcaceae</taxon>
        <taxon>Auritidibacter</taxon>
    </lineage>
</organism>
<evidence type="ECO:0000256" key="1">
    <source>
        <dbReference type="ARBA" id="ARBA00022737"/>
    </source>
</evidence>
<dbReference type="InterPro" id="IPR002110">
    <property type="entry name" value="Ankyrin_rpt"/>
</dbReference>
<dbReference type="Gene3D" id="1.25.40.20">
    <property type="entry name" value="Ankyrin repeat-containing domain"/>
    <property type="match status" value="1"/>
</dbReference>
<evidence type="ECO:0000256" key="2">
    <source>
        <dbReference type="ARBA" id="ARBA00023043"/>
    </source>
</evidence>
<evidence type="ECO:0000256" key="3">
    <source>
        <dbReference type="PROSITE-ProRule" id="PRU00023"/>
    </source>
</evidence>
<keyword evidence="1" id="KW-0677">Repeat</keyword>
<accession>A0AAJ6DCU3</accession>
<keyword evidence="2 3" id="KW-0040">ANK repeat</keyword>
<dbReference type="Proteomes" id="UP001224674">
    <property type="component" value="Chromosome"/>
</dbReference>
<keyword evidence="5" id="KW-1185">Reference proteome</keyword>
<dbReference type="Pfam" id="PF12796">
    <property type="entry name" value="Ank_2"/>
    <property type="match status" value="1"/>
</dbReference>
<dbReference type="InterPro" id="IPR036770">
    <property type="entry name" value="Ankyrin_rpt-contain_sf"/>
</dbReference>
<dbReference type="PANTHER" id="PTHR24171">
    <property type="entry name" value="ANKYRIN REPEAT DOMAIN-CONTAINING PROTEIN 39-RELATED"/>
    <property type="match status" value="1"/>
</dbReference>
<dbReference type="PROSITE" id="PS50297">
    <property type="entry name" value="ANK_REP_REGION"/>
    <property type="match status" value="1"/>
</dbReference>
<dbReference type="GO" id="GO:0004842">
    <property type="term" value="F:ubiquitin-protein transferase activity"/>
    <property type="evidence" value="ECO:0007669"/>
    <property type="project" value="TreeGrafter"/>
</dbReference>
<dbReference type="EMBL" id="CP122566">
    <property type="protein sequence ID" value="WGH94020.1"/>
    <property type="molecule type" value="Genomic_DNA"/>
</dbReference>
<dbReference type="GO" id="GO:0085020">
    <property type="term" value="P:protein K6-linked ubiquitination"/>
    <property type="evidence" value="ECO:0007669"/>
    <property type="project" value="TreeGrafter"/>
</dbReference>